<feature type="region of interest" description="Disordered" evidence="1">
    <location>
        <begin position="226"/>
        <end position="267"/>
    </location>
</feature>
<dbReference type="AlphaFoldDB" id="A0AAV5GAV9"/>
<dbReference type="EMBL" id="BQKY01000001">
    <property type="protein sequence ID" value="GJN87453.1"/>
    <property type="molecule type" value="Genomic_DNA"/>
</dbReference>
<evidence type="ECO:0000313" key="3">
    <source>
        <dbReference type="EMBL" id="GJN87453.1"/>
    </source>
</evidence>
<feature type="transmembrane region" description="Helical" evidence="2">
    <location>
        <begin position="137"/>
        <end position="158"/>
    </location>
</feature>
<feature type="region of interest" description="Disordered" evidence="1">
    <location>
        <begin position="659"/>
        <end position="689"/>
    </location>
</feature>
<feature type="compositionally biased region" description="Low complexity" evidence="1">
    <location>
        <begin position="309"/>
        <end position="326"/>
    </location>
</feature>
<name>A0AAV5GAV9_9BASI</name>
<feature type="region of interest" description="Disordered" evidence="1">
    <location>
        <begin position="782"/>
        <end position="863"/>
    </location>
</feature>
<feature type="compositionally biased region" description="Polar residues" evidence="1">
    <location>
        <begin position="459"/>
        <end position="468"/>
    </location>
</feature>
<feature type="compositionally biased region" description="Gly residues" evidence="1">
    <location>
        <begin position="842"/>
        <end position="851"/>
    </location>
</feature>
<protein>
    <recommendedName>
        <fullName evidence="5">Proteophosphoglycan ppg4</fullName>
    </recommendedName>
</protein>
<evidence type="ECO:0008006" key="5">
    <source>
        <dbReference type="Google" id="ProtNLM"/>
    </source>
</evidence>
<gene>
    <name evidence="3" type="ORF">Rhopal_000402-T1</name>
</gene>
<accession>A0AAV5GAV9</accession>
<reference evidence="3 4" key="1">
    <citation type="submission" date="2021-12" db="EMBL/GenBank/DDBJ databases">
        <title>High titer production of polyol ester of fatty acids by Rhodotorula paludigena BS15 towards product separation-free biomass refinery.</title>
        <authorList>
            <person name="Mano J."/>
            <person name="Ono H."/>
            <person name="Tanaka T."/>
            <person name="Naito K."/>
            <person name="Sushida H."/>
            <person name="Ike M."/>
            <person name="Tokuyasu K."/>
            <person name="Kitaoka M."/>
        </authorList>
    </citation>
    <scope>NUCLEOTIDE SEQUENCE [LARGE SCALE GENOMIC DNA]</scope>
    <source>
        <strain evidence="3 4">BS15</strain>
    </source>
</reference>
<sequence length="863" mass="90510">MADPPFAATYELPAPPLPAWLSYLSAPTATALVPYTIATLDAAGVPTLVTGAVEVTQYNTVVLQLPITVDSAVDVRGQNLGELYTTAGGDAQETMIIAAGVVRTCSYQYGGQSAAAQRIKWMDQLGFDSIIASSIRLLSLIIARLAIRLFVLLIVLLITTTDLFIIIVVIDIIITGGAAAGAAAAPKMRSRGLTWDVVPQRMPSDGRTSRASGRSALSRLTGGLLGAGGAAGPSRSSVAGSTPRSSPHEPKEGGFGGGEAEKQDEEQELLKGDDLAKIGESDVGTPASPRAAVGGLAAGTTAGATFAALAASRSRSPQRSPRSPLRSIRDGGESRPERFMPLFADLPSSDEDPFSPGLSTGRFDEVDLTSPRIDQDVLPETPHTDGALRLSHLYDPPLTIQLPPSPASYDPPSPRTPSDDTRRDVTSVPPISIVDNAGSRFGEVSAATVSLGHLWSGYETSSPQTDTGGSPEMGDVGATKRDTRLGYLSWSSVGEPPVPQGTATTGGQYGPNFTPPHTPQTLADPGLRIIAEDEDSAVDSGAGSNASSRRSRASVVSERGWLSGLWGPGRHEPVEPEGEEEFEEMRTGLQPPLAARRGSAETGTSRRSELSESSLPPGELFLNAPRWNGTNRRRSSPPPFSSFVPSAVSYDPPVAFPGTWNSASLYQRPGAPPRSTSFTTDSASRYDDAPSSMQGVLALESPFVYGAKRRSAVEPLQARTSQRRSAESGLSVLDRIAASFGSVKEGLASGLGIDGEGIAGRRRSTERQREYSTESVADPVMTYLPTIPSPANTPPRRRSLLSQRRSNPSLHHAHSHPQLALPVVEELDSSAEKASSAASGMAGVGAGGGRGRAAFVDPFDDGK</sequence>
<organism evidence="3 4">
    <name type="scientific">Rhodotorula paludigena</name>
    <dbReference type="NCBI Taxonomy" id="86838"/>
    <lineage>
        <taxon>Eukaryota</taxon>
        <taxon>Fungi</taxon>
        <taxon>Dikarya</taxon>
        <taxon>Basidiomycota</taxon>
        <taxon>Pucciniomycotina</taxon>
        <taxon>Microbotryomycetes</taxon>
        <taxon>Sporidiobolales</taxon>
        <taxon>Sporidiobolaceae</taxon>
        <taxon>Rhodotorula</taxon>
    </lineage>
</organism>
<comment type="caution">
    <text evidence="3">The sequence shown here is derived from an EMBL/GenBank/DDBJ whole genome shotgun (WGS) entry which is preliminary data.</text>
</comment>
<keyword evidence="2" id="KW-0472">Membrane</keyword>
<feature type="compositionally biased region" description="Polar residues" evidence="1">
    <location>
        <begin position="674"/>
        <end position="683"/>
    </location>
</feature>
<feature type="region of interest" description="Disordered" evidence="1">
    <location>
        <begin position="562"/>
        <end position="644"/>
    </location>
</feature>
<feature type="compositionally biased region" description="Basic and acidic residues" evidence="1">
    <location>
        <begin position="327"/>
        <end position="338"/>
    </location>
</feature>
<feature type="compositionally biased region" description="Low complexity" evidence="1">
    <location>
        <begin position="832"/>
        <end position="841"/>
    </location>
</feature>
<keyword evidence="4" id="KW-1185">Reference proteome</keyword>
<proteinExistence type="predicted"/>
<evidence type="ECO:0000256" key="1">
    <source>
        <dbReference type="SAM" id="MobiDB-lite"/>
    </source>
</evidence>
<evidence type="ECO:0000256" key="2">
    <source>
        <dbReference type="SAM" id="Phobius"/>
    </source>
</evidence>
<keyword evidence="2" id="KW-1133">Transmembrane helix</keyword>
<dbReference type="Proteomes" id="UP001342314">
    <property type="component" value="Unassembled WGS sequence"/>
</dbReference>
<feature type="transmembrane region" description="Helical" evidence="2">
    <location>
        <begin position="164"/>
        <end position="185"/>
    </location>
</feature>
<feature type="compositionally biased region" description="Pro residues" evidence="1">
    <location>
        <begin position="403"/>
        <end position="415"/>
    </location>
</feature>
<feature type="compositionally biased region" description="Low complexity" evidence="1">
    <location>
        <begin position="800"/>
        <end position="810"/>
    </location>
</feature>
<feature type="region of interest" description="Disordered" evidence="1">
    <location>
        <begin position="490"/>
        <end position="523"/>
    </location>
</feature>
<feature type="region of interest" description="Disordered" evidence="1">
    <location>
        <begin position="459"/>
        <end position="478"/>
    </location>
</feature>
<evidence type="ECO:0000313" key="4">
    <source>
        <dbReference type="Proteomes" id="UP001342314"/>
    </source>
</evidence>
<feature type="region of interest" description="Disordered" evidence="1">
    <location>
        <begin position="309"/>
        <end position="436"/>
    </location>
</feature>
<keyword evidence="2" id="KW-0812">Transmembrane</keyword>
<feature type="compositionally biased region" description="Low complexity" evidence="1">
    <location>
        <begin position="232"/>
        <end position="241"/>
    </location>
</feature>